<evidence type="ECO:0000259" key="19">
    <source>
        <dbReference type="SMART" id="SM00861"/>
    </source>
</evidence>
<feature type="binding site" evidence="14">
    <location>
        <position position="461"/>
    </location>
    <ligand>
        <name>substrate</name>
    </ligand>
</feature>
<dbReference type="FunFam" id="3.40.50.970:FF:000004">
    <property type="entry name" value="Transketolase"/>
    <property type="match status" value="1"/>
</dbReference>
<dbReference type="InterPro" id="IPR005478">
    <property type="entry name" value="Transketolase_bac-like"/>
</dbReference>
<dbReference type="SUPFAM" id="SSF52518">
    <property type="entry name" value="Thiamin diphosphate-binding fold (THDP-binding)"/>
    <property type="match status" value="2"/>
</dbReference>
<dbReference type="PROSITE" id="PS00801">
    <property type="entry name" value="TRANSKETOLASE_1"/>
    <property type="match status" value="1"/>
</dbReference>
<proteinExistence type="inferred from homology"/>
<dbReference type="Gene3D" id="3.40.50.970">
    <property type="match status" value="2"/>
</dbReference>
<feature type="active site" description="Proton donor" evidence="13">
    <location>
        <position position="411"/>
    </location>
</feature>
<feature type="binding site" evidence="14">
    <location>
        <position position="520"/>
    </location>
    <ligand>
        <name>substrate</name>
    </ligand>
</feature>
<dbReference type="OrthoDB" id="8732661at2"/>
<evidence type="ECO:0000256" key="2">
    <source>
        <dbReference type="ARBA" id="ARBA00001941"/>
    </source>
</evidence>
<evidence type="ECO:0000256" key="3">
    <source>
        <dbReference type="ARBA" id="ARBA00007131"/>
    </source>
</evidence>
<evidence type="ECO:0000256" key="15">
    <source>
        <dbReference type="PIRSR" id="PIRSR605478-3"/>
    </source>
</evidence>
<dbReference type="InterPro" id="IPR055152">
    <property type="entry name" value="Transketolase-like_C_2"/>
</dbReference>
<feature type="binding site" evidence="16">
    <location>
        <position position="187"/>
    </location>
    <ligand>
        <name>Mg(2+)</name>
        <dbReference type="ChEBI" id="CHEBI:18420"/>
    </ligand>
</feature>
<comment type="function">
    <text evidence="18">Catalyzes the transfer of a two-carbon ketol group from a ketose donor to an aldose acceptor, via a covalent intermediate with the cofactor thiamine pyrophosphate.</text>
</comment>
<sequence>MISRQKLSNALRILSIDAIEESQSGHPGAPLGMADIAEVLWRNFLKHNPLNPQWWNRDRFILSNGHASALLYSLLHLTGYSISLQDLKNFRKYLSNTPGHPEVNRTPGVEISTGPLGQGLASGVGMAISEHILSAYFNRKNFLIVDHYTWVFAGDGCLMEGISHEACSLAGTLGLGKLIVFYDDNGISIDGKVVEWFSDNTKKRFLAYNWQVLTVNGHDFQEILHAINLSKNNLSQPSLIICKTIIGFGSPNKSNRSISHGSPLGSKESKLTRLSLKWSDKTPFFIPSEIYKLWDFKIQGQKLENQWNVLFQKYTQKYPTLSKEYVRRMSRQLPEIFHKSVKNFLLTAQKFPENISTRQASQKTLEIFGAILPELLGGSADLAPSNLTLWSGSRSITKDSSGNYIHYGVREFGMTAIANGIFHHGGFIPYTATFLVFSDYARNAIRMAALMHTHQIFIYTHDSIGLGEDGPTHQPIEQLSTLRYIPNLSVWRPCDTIETISSWYYAVQNQTGPTALILSRQNVYQISRSTKQIENILHGGYILKEYGQTVDIIVISTGSEIKIALQVSKILHLKHGYGIRIVSMISSDVFDQQNQKYRDSILPPKILKRISIEAGSSEYWYKYTGLEGIRIGIDSFGESASGEKLFEMFGFTVKKILKRIQKFLKK</sequence>
<dbReference type="FunFam" id="3.40.50.920:FF:000003">
    <property type="entry name" value="Transketolase"/>
    <property type="match status" value="1"/>
</dbReference>
<dbReference type="Pfam" id="PF00456">
    <property type="entry name" value="Transketolase_N"/>
    <property type="match status" value="1"/>
</dbReference>
<evidence type="ECO:0000256" key="5">
    <source>
        <dbReference type="ARBA" id="ARBA00013152"/>
    </source>
</evidence>
<dbReference type="InterPro" id="IPR020826">
    <property type="entry name" value="Transketolase_BS"/>
</dbReference>
<evidence type="ECO:0000256" key="17">
    <source>
        <dbReference type="PIRSR" id="PIRSR605478-5"/>
    </source>
</evidence>
<comment type="cofactor">
    <cofactor evidence="15">
        <name>thiamine diphosphate</name>
        <dbReference type="ChEBI" id="CHEBI:58937"/>
    </cofactor>
    <text evidence="15">Binds 1 thiamine pyrophosphate per subunit. During the reaction, the substrate forms a covalent intermediate with the cofactor.</text>
</comment>
<dbReference type="PANTHER" id="PTHR43522">
    <property type="entry name" value="TRANSKETOLASE"/>
    <property type="match status" value="1"/>
</dbReference>
<keyword evidence="6 18" id="KW-0808">Transferase</keyword>
<feature type="binding site" evidence="15">
    <location>
        <position position="437"/>
    </location>
    <ligand>
        <name>thiamine diphosphate</name>
        <dbReference type="ChEBI" id="CHEBI:58937"/>
    </ligand>
</feature>
<dbReference type="PROSITE" id="PS00802">
    <property type="entry name" value="TRANSKETOLASE_2"/>
    <property type="match status" value="1"/>
</dbReference>
<evidence type="ECO:0000256" key="14">
    <source>
        <dbReference type="PIRSR" id="PIRSR605478-2"/>
    </source>
</evidence>
<keyword evidence="8 18" id="KW-0106">Calcium</keyword>
<evidence type="ECO:0000256" key="4">
    <source>
        <dbReference type="ARBA" id="ARBA00011738"/>
    </source>
</evidence>
<feature type="binding site" evidence="14">
    <location>
        <position position="26"/>
    </location>
    <ligand>
        <name>substrate</name>
    </ligand>
</feature>
<dbReference type="GO" id="GO:0009052">
    <property type="term" value="P:pentose-phosphate shunt, non-oxidative branch"/>
    <property type="evidence" value="ECO:0007669"/>
    <property type="project" value="UniProtKB-ARBA"/>
</dbReference>
<keyword evidence="7 16" id="KW-0479">Metal-binding</keyword>
<feature type="binding site" evidence="14">
    <location>
        <position position="469"/>
    </location>
    <ligand>
        <name>substrate</name>
    </ligand>
</feature>
<dbReference type="InterPro" id="IPR029061">
    <property type="entry name" value="THDP-binding"/>
</dbReference>
<feature type="domain" description="Transketolase-like pyrimidine-binding" evidence="19">
    <location>
        <begin position="355"/>
        <end position="526"/>
    </location>
</feature>
<dbReference type="PATRIC" id="fig|98804.3.peg.54"/>
<evidence type="ECO:0000256" key="6">
    <source>
        <dbReference type="ARBA" id="ARBA00022679"/>
    </source>
</evidence>
<feature type="binding site" evidence="15">
    <location>
        <position position="260"/>
    </location>
    <ligand>
        <name>thiamine diphosphate</name>
        <dbReference type="ChEBI" id="CHEBI:58937"/>
    </ligand>
</feature>
<dbReference type="InterPro" id="IPR009014">
    <property type="entry name" value="Transketo_C/PFOR_II"/>
</dbReference>
<dbReference type="InterPro" id="IPR033247">
    <property type="entry name" value="Transketolase_fam"/>
</dbReference>
<evidence type="ECO:0000256" key="16">
    <source>
        <dbReference type="PIRSR" id="PIRSR605478-4"/>
    </source>
</evidence>
<feature type="binding site" evidence="14">
    <location>
        <position position="385"/>
    </location>
    <ligand>
        <name>substrate</name>
    </ligand>
</feature>
<comment type="cofactor">
    <cofactor evidence="2">
        <name>Co(2+)</name>
        <dbReference type="ChEBI" id="CHEBI:48828"/>
    </cofactor>
</comment>
<dbReference type="RefSeq" id="WP_075472336.1">
    <property type="nucleotide sequence ID" value="NZ_LN890285.1"/>
</dbReference>
<comment type="subunit">
    <text evidence="4 18">Homodimer.</text>
</comment>
<dbReference type="Proteomes" id="UP000243633">
    <property type="component" value="Chromosome 1"/>
</dbReference>
<dbReference type="GO" id="GO:0004802">
    <property type="term" value="F:transketolase activity"/>
    <property type="evidence" value="ECO:0007669"/>
    <property type="project" value="UniProtKB-UniRule"/>
</dbReference>
<evidence type="ECO:0000313" key="20">
    <source>
        <dbReference type="EMBL" id="CUR53045.1"/>
    </source>
</evidence>
<dbReference type="EMBL" id="LN890285">
    <property type="protein sequence ID" value="CUR53045.1"/>
    <property type="molecule type" value="Genomic_DNA"/>
</dbReference>
<name>A0A160SX46_BUCTT</name>
<evidence type="ECO:0000256" key="12">
    <source>
        <dbReference type="NCBIfam" id="TIGR00232"/>
    </source>
</evidence>
<dbReference type="CDD" id="cd02012">
    <property type="entry name" value="TPP_TK"/>
    <property type="match status" value="1"/>
</dbReference>
<dbReference type="InterPro" id="IPR049557">
    <property type="entry name" value="Transketolase_CS"/>
</dbReference>
<evidence type="ECO:0000256" key="18">
    <source>
        <dbReference type="RuleBase" id="RU004996"/>
    </source>
</evidence>
<feature type="binding site" evidence="14">
    <location>
        <position position="473"/>
    </location>
    <ligand>
        <name>substrate</name>
    </ligand>
</feature>
<evidence type="ECO:0000256" key="9">
    <source>
        <dbReference type="ARBA" id="ARBA00022842"/>
    </source>
</evidence>
<dbReference type="Pfam" id="PF02779">
    <property type="entry name" value="Transket_pyr"/>
    <property type="match status" value="1"/>
</dbReference>
<comment type="cofactor">
    <cofactor evidence="1">
        <name>Ca(2+)</name>
        <dbReference type="ChEBI" id="CHEBI:29108"/>
    </cofactor>
</comment>
<keyword evidence="9 16" id="KW-0460">Magnesium</keyword>
<dbReference type="SUPFAM" id="SSF52922">
    <property type="entry name" value="TK C-terminal domain-like"/>
    <property type="match status" value="1"/>
</dbReference>
<dbReference type="Gene3D" id="3.40.50.920">
    <property type="match status" value="1"/>
</dbReference>
<dbReference type="GO" id="GO:0005829">
    <property type="term" value="C:cytosol"/>
    <property type="evidence" value="ECO:0007669"/>
    <property type="project" value="UniProtKB-ARBA"/>
</dbReference>
<feature type="site" description="Important for catalytic activity" evidence="17">
    <location>
        <position position="260"/>
    </location>
</feature>
<dbReference type="FunFam" id="3.40.50.970:FF:000003">
    <property type="entry name" value="Transketolase"/>
    <property type="match status" value="1"/>
</dbReference>
<organism evidence="20 21">
    <name type="scientific">Buchnera aphidicola subsp. Tuberolachnus salignus</name>
    <dbReference type="NCBI Taxonomy" id="98804"/>
    <lineage>
        <taxon>Bacteria</taxon>
        <taxon>Pseudomonadati</taxon>
        <taxon>Pseudomonadota</taxon>
        <taxon>Gammaproteobacteria</taxon>
        <taxon>Enterobacterales</taxon>
        <taxon>Erwiniaceae</taxon>
        <taxon>Buchnera</taxon>
    </lineage>
</organism>
<comment type="catalytic activity">
    <reaction evidence="11 18">
        <text>D-sedoheptulose 7-phosphate + D-glyceraldehyde 3-phosphate = aldehydo-D-ribose 5-phosphate + D-xylulose 5-phosphate</text>
        <dbReference type="Rhea" id="RHEA:10508"/>
        <dbReference type="ChEBI" id="CHEBI:57483"/>
        <dbReference type="ChEBI" id="CHEBI:57737"/>
        <dbReference type="ChEBI" id="CHEBI:58273"/>
        <dbReference type="ChEBI" id="CHEBI:59776"/>
        <dbReference type="EC" id="2.2.1.1"/>
    </reaction>
</comment>
<feature type="binding site" evidence="15">
    <location>
        <position position="185"/>
    </location>
    <ligand>
        <name>thiamine diphosphate</name>
        <dbReference type="ChEBI" id="CHEBI:58937"/>
    </ligand>
</feature>
<keyword evidence="21" id="KW-1185">Reference proteome</keyword>
<dbReference type="GO" id="GO:0046872">
    <property type="term" value="F:metal ion binding"/>
    <property type="evidence" value="ECO:0007669"/>
    <property type="project" value="UniProtKB-KW"/>
</dbReference>
<comment type="cofactor">
    <cofactor evidence="16">
        <name>Mg(2+)</name>
        <dbReference type="ChEBI" id="CHEBI:18420"/>
    </cofactor>
    <text evidence="16">Binds 1 Mg(2+) ion per subunit. Can also utilize other divalent metal cations, such as Ca(2+), Mn(2+) and Co(2+).</text>
</comment>
<evidence type="ECO:0000313" key="21">
    <source>
        <dbReference type="Proteomes" id="UP000243633"/>
    </source>
</evidence>
<dbReference type="InterPro" id="IPR005475">
    <property type="entry name" value="Transketolase-like_Pyr-bd"/>
</dbReference>
<feature type="binding site" evidence="14">
    <location>
        <position position="358"/>
    </location>
    <ligand>
        <name>substrate</name>
    </ligand>
</feature>
<dbReference type="SMART" id="SM00861">
    <property type="entry name" value="Transket_pyr"/>
    <property type="match status" value="1"/>
</dbReference>
<feature type="binding site" evidence="14">
    <location>
        <position position="260"/>
    </location>
    <ligand>
        <name>substrate</name>
    </ligand>
</feature>
<dbReference type="CDD" id="cd07033">
    <property type="entry name" value="TPP_PYR_DXS_TK_like"/>
    <property type="match status" value="1"/>
</dbReference>
<evidence type="ECO:0000256" key="8">
    <source>
        <dbReference type="ARBA" id="ARBA00022837"/>
    </source>
</evidence>
<feature type="binding site" evidence="16">
    <location>
        <position position="185"/>
    </location>
    <ligand>
        <name>Mg(2+)</name>
        <dbReference type="ChEBI" id="CHEBI:18420"/>
    </ligand>
</feature>
<evidence type="ECO:0000256" key="1">
    <source>
        <dbReference type="ARBA" id="ARBA00001913"/>
    </source>
</evidence>
<evidence type="ECO:0000256" key="13">
    <source>
        <dbReference type="PIRSR" id="PIRSR605478-1"/>
    </source>
</evidence>
<evidence type="ECO:0000256" key="7">
    <source>
        <dbReference type="ARBA" id="ARBA00022723"/>
    </source>
</evidence>
<dbReference type="AlphaFoldDB" id="A0A160SX46"/>
<feature type="binding site" evidence="15">
    <location>
        <begin position="114"/>
        <end position="116"/>
    </location>
    <ligand>
        <name>thiamine diphosphate</name>
        <dbReference type="ChEBI" id="CHEBI:58937"/>
    </ligand>
</feature>
<dbReference type="EC" id="2.2.1.1" evidence="5 12"/>
<evidence type="ECO:0000256" key="11">
    <source>
        <dbReference type="ARBA" id="ARBA00049473"/>
    </source>
</evidence>
<dbReference type="NCBIfam" id="TIGR00232">
    <property type="entry name" value="tktlase_bact"/>
    <property type="match status" value="1"/>
</dbReference>
<comment type="cofactor">
    <cofactor evidence="18">
        <name>Mg(2+)</name>
        <dbReference type="ChEBI" id="CHEBI:18420"/>
    </cofactor>
    <cofactor evidence="18">
        <name>Ca(2+)</name>
        <dbReference type="ChEBI" id="CHEBI:29108"/>
    </cofactor>
    <cofactor evidence="18">
        <name>Mn(2+)</name>
        <dbReference type="ChEBI" id="CHEBI:29035"/>
    </cofactor>
    <cofactor evidence="18">
        <name>Co(2+)</name>
        <dbReference type="ChEBI" id="CHEBI:48828"/>
    </cofactor>
    <text evidence="18">Binds 1 Mg(2+) ion per subunit. Can also utilize other divalent metal cations, such as Ca(2+), Mn(2+) and Co(2+).</text>
</comment>
<accession>A0A160SX46</accession>
<evidence type="ECO:0000256" key="10">
    <source>
        <dbReference type="ARBA" id="ARBA00023052"/>
    </source>
</evidence>
<feature type="binding site" evidence="15">
    <location>
        <position position="156"/>
    </location>
    <ligand>
        <name>thiamine diphosphate</name>
        <dbReference type="ChEBI" id="CHEBI:58937"/>
    </ligand>
</feature>
<comment type="similarity">
    <text evidence="3 18">Belongs to the transketolase family.</text>
</comment>
<dbReference type="InterPro" id="IPR005474">
    <property type="entry name" value="Transketolase_N"/>
</dbReference>
<reference evidence="21" key="1">
    <citation type="submission" date="2015-10" db="EMBL/GenBank/DDBJ databases">
        <authorList>
            <person name="Manzano-Marin A."/>
            <person name="Manzano-Marin A."/>
        </authorList>
    </citation>
    <scope>NUCLEOTIDE SEQUENCE [LARGE SCALE GENOMIC DNA]</scope>
    <source>
        <strain evidence="21">BTs</strain>
    </source>
</reference>
<feature type="binding site" evidence="16">
    <location>
        <position position="155"/>
    </location>
    <ligand>
        <name>Mg(2+)</name>
        <dbReference type="ChEBI" id="CHEBI:18420"/>
    </ligand>
</feature>
<keyword evidence="10 15" id="KW-0786">Thiamine pyrophosphate</keyword>
<feature type="site" description="Important for catalytic activity" evidence="17">
    <location>
        <position position="26"/>
    </location>
</feature>
<dbReference type="Pfam" id="PF22613">
    <property type="entry name" value="Transketolase_C_1"/>
    <property type="match status" value="1"/>
</dbReference>
<dbReference type="STRING" id="98804.BTSPAZIEG_0062"/>
<gene>
    <name evidence="20" type="primary">tktB</name>
    <name evidence="20" type="ORF">BTSPAZIEG_0062</name>
</gene>
<protein>
    <recommendedName>
        <fullName evidence="5 12">Transketolase</fullName>
        <ecNumber evidence="5 12">2.2.1.1</ecNumber>
    </recommendedName>
</protein>
<feature type="binding site" evidence="15">
    <location>
        <position position="66"/>
    </location>
    <ligand>
        <name>thiamine diphosphate</name>
        <dbReference type="ChEBI" id="CHEBI:58937"/>
    </ligand>
</feature>
<dbReference type="PANTHER" id="PTHR43522:SF2">
    <property type="entry name" value="TRANSKETOLASE 1-RELATED"/>
    <property type="match status" value="1"/>
</dbReference>